<reference evidence="3 4" key="1">
    <citation type="journal article" date="2019" name="Int. J. Syst. Evol. Microbiol.">
        <title>The Global Catalogue of Microorganisms (GCM) 10K type strain sequencing project: providing services to taxonomists for standard genome sequencing and annotation.</title>
        <authorList>
            <consortium name="The Broad Institute Genomics Platform"/>
            <consortium name="The Broad Institute Genome Sequencing Center for Infectious Disease"/>
            <person name="Wu L."/>
            <person name="Ma J."/>
        </authorList>
    </citation>
    <scope>NUCLEOTIDE SEQUENCE [LARGE SCALE GENOMIC DNA]</scope>
    <source>
        <strain evidence="3 4">JCM 14322</strain>
    </source>
</reference>
<evidence type="ECO:0000313" key="4">
    <source>
        <dbReference type="Proteomes" id="UP001500002"/>
    </source>
</evidence>
<feature type="chain" id="PRO_5046412374" description="Beta-lactamase-related domain-containing protein" evidence="1">
    <location>
        <begin position="34"/>
        <end position="357"/>
    </location>
</feature>
<dbReference type="Proteomes" id="UP001500002">
    <property type="component" value="Unassembled WGS sequence"/>
</dbReference>
<dbReference type="Pfam" id="PF00144">
    <property type="entry name" value="Beta-lactamase"/>
    <property type="match status" value="1"/>
</dbReference>
<feature type="domain" description="Beta-lactamase-related" evidence="2">
    <location>
        <begin position="57"/>
        <end position="343"/>
    </location>
</feature>
<accession>A0ABN2LZH0</accession>
<dbReference type="EMBL" id="BAAANJ010000003">
    <property type="protein sequence ID" value="GAA1804101.1"/>
    <property type="molecule type" value="Genomic_DNA"/>
</dbReference>
<dbReference type="Gene3D" id="3.40.710.10">
    <property type="entry name" value="DD-peptidase/beta-lactamase superfamily"/>
    <property type="match status" value="1"/>
</dbReference>
<dbReference type="PANTHER" id="PTHR46825">
    <property type="entry name" value="D-ALANYL-D-ALANINE-CARBOXYPEPTIDASE/ENDOPEPTIDASE AMPH"/>
    <property type="match status" value="1"/>
</dbReference>
<organism evidence="3 4">
    <name type="scientific">Agromyces neolithicus</name>
    <dbReference type="NCBI Taxonomy" id="269420"/>
    <lineage>
        <taxon>Bacteria</taxon>
        <taxon>Bacillati</taxon>
        <taxon>Actinomycetota</taxon>
        <taxon>Actinomycetes</taxon>
        <taxon>Micrococcales</taxon>
        <taxon>Microbacteriaceae</taxon>
        <taxon>Agromyces</taxon>
    </lineage>
</organism>
<dbReference type="InterPro" id="IPR001466">
    <property type="entry name" value="Beta-lactam-related"/>
</dbReference>
<dbReference type="InterPro" id="IPR012338">
    <property type="entry name" value="Beta-lactam/transpept-like"/>
</dbReference>
<comment type="caution">
    <text evidence="3">The sequence shown here is derived from an EMBL/GenBank/DDBJ whole genome shotgun (WGS) entry which is preliminary data.</text>
</comment>
<feature type="signal peptide" evidence="1">
    <location>
        <begin position="1"/>
        <end position="33"/>
    </location>
</feature>
<evidence type="ECO:0000313" key="3">
    <source>
        <dbReference type="EMBL" id="GAA1804101.1"/>
    </source>
</evidence>
<name>A0ABN2LZH0_9MICO</name>
<protein>
    <recommendedName>
        <fullName evidence="2">Beta-lactamase-related domain-containing protein</fullName>
    </recommendedName>
</protein>
<dbReference type="SUPFAM" id="SSF56601">
    <property type="entry name" value="beta-lactamase/transpeptidase-like"/>
    <property type="match status" value="1"/>
</dbReference>
<dbReference type="InterPro" id="IPR050491">
    <property type="entry name" value="AmpC-like"/>
</dbReference>
<proteinExistence type="predicted"/>
<keyword evidence="1" id="KW-0732">Signal</keyword>
<evidence type="ECO:0000259" key="2">
    <source>
        <dbReference type="Pfam" id="PF00144"/>
    </source>
</evidence>
<keyword evidence="4" id="KW-1185">Reference proteome</keyword>
<evidence type="ECO:0000256" key="1">
    <source>
        <dbReference type="SAM" id="SignalP"/>
    </source>
</evidence>
<dbReference type="PANTHER" id="PTHR46825:SF9">
    <property type="entry name" value="BETA-LACTAMASE-RELATED DOMAIN-CONTAINING PROTEIN"/>
    <property type="match status" value="1"/>
</dbReference>
<dbReference type="RefSeq" id="WP_344294126.1">
    <property type="nucleotide sequence ID" value="NZ_BAAANJ010000003.1"/>
</dbReference>
<gene>
    <name evidence="3" type="ORF">GCM10009749_10330</name>
</gene>
<sequence>MAASRAAWRGISLLSIMIAVAPLAGCVAAPAEAGRVAGDADIVTEIGSTFAEDYERAAIAVIHGDDVRTAFVGAGEDTAFEIGSITKVLTGELFAIAIERGEVSPDDMLGEHLDLGDAPVASVTLTQLATHHAGLPHFSEDPGWSEDFEQAYAAREDPLDDDLAELIELARGAEAAPESEFEYSNVGAALLGQALASAAGIEYPELLQQRVLDPLGMVHAVLVEQPGQVPETHAGGFNNRGEPVEPWSIGAFSPAGGVHATLGDLIALAQAVLDGDLERSPALDPVAEAMNPRTQIGYFWFIEQIRPRTITHHPGQTGGFGAALIINRDSDIAAIVLTNTESDVFRLGLQLLIAAER</sequence>